<feature type="signal peptide" evidence="2">
    <location>
        <begin position="1"/>
        <end position="30"/>
    </location>
</feature>
<comment type="caution">
    <text evidence="3">The sequence shown here is derived from an EMBL/GenBank/DDBJ whole genome shotgun (WGS) entry which is preliminary data.</text>
</comment>
<evidence type="ECO:0000313" key="3">
    <source>
        <dbReference type="EMBL" id="OQD89422.1"/>
    </source>
</evidence>
<feature type="transmembrane region" description="Helical" evidence="1">
    <location>
        <begin position="138"/>
        <end position="162"/>
    </location>
</feature>
<dbReference type="InterPro" id="IPR009571">
    <property type="entry name" value="SUR7/Rim9-like_fungi"/>
</dbReference>
<organism evidence="3 4">
    <name type="scientific">Penicillium antarcticum</name>
    <dbReference type="NCBI Taxonomy" id="416450"/>
    <lineage>
        <taxon>Eukaryota</taxon>
        <taxon>Fungi</taxon>
        <taxon>Dikarya</taxon>
        <taxon>Ascomycota</taxon>
        <taxon>Pezizomycotina</taxon>
        <taxon>Eurotiomycetes</taxon>
        <taxon>Eurotiomycetidae</taxon>
        <taxon>Eurotiales</taxon>
        <taxon>Aspergillaceae</taxon>
        <taxon>Penicillium</taxon>
    </lineage>
</organism>
<keyword evidence="1" id="KW-0472">Membrane</keyword>
<feature type="chain" id="PRO_5012776939" evidence="2">
    <location>
        <begin position="31"/>
        <end position="206"/>
    </location>
</feature>
<accession>A0A1V6QKB1</accession>
<gene>
    <name evidence="3" type="ORF">PENANT_c002G01570</name>
</gene>
<evidence type="ECO:0000313" key="4">
    <source>
        <dbReference type="Proteomes" id="UP000191672"/>
    </source>
</evidence>
<dbReference type="Pfam" id="PF06687">
    <property type="entry name" value="SUR7"/>
    <property type="match status" value="1"/>
</dbReference>
<evidence type="ECO:0000256" key="1">
    <source>
        <dbReference type="SAM" id="Phobius"/>
    </source>
</evidence>
<name>A0A1V6QKB1_9EURO</name>
<keyword evidence="2" id="KW-0732">Signal</keyword>
<keyword evidence="1" id="KW-0812">Transmembrane</keyword>
<dbReference type="AlphaFoldDB" id="A0A1V6QKB1"/>
<evidence type="ECO:0000256" key="2">
    <source>
        <dbReference type="SAM" id="SignalP"/>
    </source>
</evidence>
<proteinExistence type="predicted"/>
<dbReference type="EMBL" id="MDYN01000002">
    <property type="protein sequence ID" value="OQD89422.1"/>
    <property type="molecule type" value="Genomic_DNA"/>
</dbReference>
<keyword evidence="1" id="KW-1133">Transmembrane helix</keyword>
<dbReference type="GO" id="GO:0005886">
    <property type="term" value="C:plasma membrane"/>
    <property type="evidence" value="ECO:0007669"/>
    <property type="project" value="InterPro"/>
</dbReference>
<keyword evidence="4" id="KW-1185">Reference proteome</keyword>
<reference evidence="4" key="1">
    <citation type="journal article" date="2017" name="Nat. Microbiol.">
        <title>Global analysis of biosynthetic gene clusters reveals vast potential of secondary metabolite production in Penicillium species.</title>
        <authorList>
            <person name="Nielsen J.C."/>
            <person name="Grijseels S."/>
            <person name="Prigent S."/>
            <person name="Ji B."/>
            <person name="Dainat J."/>
            <person name="Nielsen K.F."/>
            <person name="Frisvad J.C."/>
            <person name="Workman M."/>
            <person name="Nielsen J."/>
        </authorList>
    </citation>
    <scope>NUCLEOTIDE SEQUENCE [LARGE SCALE GENOMIC DNA]</scope>
    <source>
        <strain evidence="4">IBT 31811</strain>
    </source>
</reference>
<sequence length="206" mass="22373">MICFRPLLGNIASLTALILLLLCLFAGSSRQFLPYAEILKINTSQLDFKDTPDFFNVYLMSYCYGFEKECIVNGDSNAKTVQTIIAGCSDQTPLFSFDAGQAFLEAIGAAGTISDVGWPSYLSDDFTALAPTTQAMSVFFILGTSMVGLSVMLCLTTIRYIWQPRGTMSLTTGLESPPNYPGYADSSLSDTPPSKLKLLISVLLFS</sequence>
<dbReference type="Proteomes" id="UP000191672">
    <property type="component" value="Unassembled WGS sequence"/>
</dbReference>
<protein>
    <submittedName>
        <fullName evidence="3">Uncharacterized protein</fullName>
    </submittedName>
</protein>